<keyword evidence="6" id="KW-1185">Reference proteome</keyword>
<dbReference type="InterPro" id="IPR036188">
    <property type="entry name" value="FAD/NAD-bd_sf"/>
</dbReference>
<feature type="domain" description="Glucose-methanol-choline oxidoreductase N-terminal" evidence="4">
    <location>
        <begin position="921"/>
        <end position="935"/>
    </location>
</feature>
<gene>
    <name evidence="5" type="ORF">GEV33_010676</name>
</gene>
<protein>
    <recommendedName>
        <fullName evidence="3 4">Glucose-methanol-choline oxidoreductase N-terminal domain-containing protein</fullName>
    </recommendedName>
</protein>
<keyword evidence="2" id="KW-0285">Flavoprotein</keyword>
<dbReference type="EMBL" id="JABDTM020026277">
    <property type="protein sequence ID" value="KAH0812115.1"/>
    <property type="molecule type" value="Genomic_DNA"/>
</dbReference>
<dbReference type="PANTHER" id="PTHR11552">
    <property type="entry name" value="GLUCOSE-METHANOL-CHOLINE GMC OXIDOREDUCTASE"/>
    <property type="match status" value="1"/>
</dbReference>
<feature type="domain" description="Glucose-methanol-choline oxidoreductase N-terminal" evidence="4">
    <location>
        <begin position="1560"/>
        <end position="1574"/>
    </location>
</feature>
<dbReference type="PANTHER" id="PTHR11552:SF215">
    <property type="entry name" value="FI02019P"/>
    <property type="match status" value="1"/>
</dbReference>
<evidence type="ECO:0000256" key="2">
    <source>
        <dbReference type="RuleBase" id="RU003968"/>
    </source>
</evidence>
<feature type="domain" description="Glucose-methanol-choline oxidoreductase N-terminal" evidence="3">
    <location>
        <begin position="1387"/>
        <end position="1410"/>
    </location>
</feature>
<dbReference type="Gene3D" id="3.50.50.60">
    <property type="entry name" value="FAD/NAD(P)-binding domain"/>
    <property type="match status" value="3"/>
</dbReference>
<dbReference type="SUPFAM" id="SSF54373">
    <property type="entry name" value="FAD-linked reductases, C-terminal domain"/>
    <property type="match status" value="3"/>
</dbReference>
<evidence type="ECO:0000313" key="5">
    <source>
        <dbReference type="EMBL" id="KAH0812115.1"/>
    </source>
</evidence>
<dbReference type="Gene3D" id="3.30.560.10">
    <property type="entry name" value="Glucose Oxidase, domain 3"/>
    <property type="match status" value="3"/>
</dbReference>
<sequence length="1868" mass="207996">MSTLAAPLFGLGASAASNLAVFIPALAAAIAYFQYDLLDPESRPIDISTEELLDRYDFIVVGAGSAGAVVASRLSEMEQWNVLLLEAGGDEMEISDVPLMAAYLQLSQIDWKYKSEPQGQACLAMKHGRCNWPRGKVIGGSSVLNYMLYLRGNKKDYDIWESLGNPGWGSQDALYYFKKSEDNKNPYLSRTLYHSTGGYLTVSEAPYHTPLVATFIEGGRQLGYENRDINGEYQSGFMMAQGTTRRGSRCSTGKAFLRPVRLRKNLHVAMHAQVTKVLIDPTSKVAFGVEFVRDKKLHRIRATKEVILSAGAVNSPQILMLSGVGPKSELEKHKIPVVQDLKVGHNLQDHVGLGGLTFVINRPHSIRLDRIYSVSSLMQYAIFGGGPLSILGGVEGLAFINTKYVNASDDFPDIELHFISGSTHSDGGTQLKKAHGLTDTFYDRVFGPIADKDAWSVIPMLLRPKSRGFIKLRSKNPLDYPLIYPNYFEDDFDMKTLIEGVKISVALSKTPAFQSYKSTLHKFPDCASFKEYTDEFYECMIRLYTVTIYHPVGTCKMGPYWDQDAVVDPQLRVYGIKGLRVIDASIMPNLVSGNTNAPVIMIVTSKMSSPHAQMNMFSMTRMALTLGPGLGFLLYLHSSTMTHRPDILDRDHRVHDTPTYEILQLYDFIIVGGGSAGAVLANRLSENPDWYVLLLEAGPDEISLTDMPLLFPTLQLSPFDWQFKTEPGNNYCKAMTKGQCNWPRGKVLGGSSVLNAMLYVRGNKRDYDRWASLGNPGWSYEDVLPYFKKSENMKVDDYRESYYHGQDGYLSVENFKYHSPMAYWFLDTAKEMGYDIVDINGEYQTGFTLAHGTLKEGLRCSTAKCFLRPVGKRENLHISLHSTVEKVLIYPKTKQAYGVVFNKFGVRTTVYAEREVILSAGSLQSPQLLMLSGIGPQEHLNQVGVEVLVDSPGVGQNLQDHAAMGGVTFLFTPPPQYENETCGFILPKVFSTETINKFAQKKEGPVYWLPECEVMGFVKTKYTNPDDDWPDIQYFMTSYADNTDGGLFGKKAAGLTDEFYSAVYEELIYKDAFNIIVLLLRPESRGQILLKDANINSHVLIYPNYFEDPQDLRVMVEGAKIAYDLITNSKTMAQYETYFNNLKIPGCHHLEFLSDEYWACQAQHYTLTIYHPVGTAKMGPDNDTMAVVDPRLRVRGVTNLRVVDGSIMPYIVSGNTNAPIIMIAEKAADMIKEDWSGGYESEEYTEDSSGTMDATAALLNPCPEAVSGLPAHLFLTLINALMVSKCQISSRENYPQDQSPKLNDQDEFDFIVVGSGSAGSIVANKLSENPNWKILVLEAGSFPSPTTEIPSLLFSLQGGADDWQFTAEPSDKACLGLKGGRCLWPRGKCLGGSSSINAMLYIRGNKRDYDQWADQGNEGWDYNSVLKTFKELENVQAEELKNSTLYGRDGDLPLTLYNSHEILADAIKESARLLGYPTVVEEQASGYFEALQNIEQGTRANTGKVFLGRAKERSNLIVALNALVEKIVIDDNKRAKGVEVKIADRKLTLRARKEVILSAGAVGSPQILMLSGIGPKHHLENVGIDVVQDLPVGENLQDHLFFVGPYVKVSNEAVAPKPSPVDELYKYFMHRTGAVAQIGLTNLVGFINTRKDSIYPNIQMIHVLFEKNDQYLHSEISRVQGVTDETVSAEKEVNQQSPTLKFLPTLLNPKSRGKILLKSKDPHDKPIIHANYFEDPEDVETVLEGIKHVLKQLETAPLKKYEPEVVNQQILGCESHQFKSDDYWRCAIRALATTVYHPAGTCKMGPKSDPGAVVDSRLRVYGIENLRVMDASIMPNIISGNTNAPCMMIGRKGAAMVIDDWAHKHHEL</sequence>
<dbReference type="GO" id="GO:0016614">
    <property type="term" value="F:oxidoreductase activity, acting on CH-OH group of donors"/>
    <property type="evidence" value="ECO:0007669"/>
    <property type="project" value="InterPro"/>
</dbReference>
<reference evidence="5" key="1">
    <citation type="journal article" date="2020" name="J Insects Food Feed">
        <title>The yellow mealworm (Tenebrio molitor) genome: a resource for the emerging insects as food and feed industry.</title>
        <authorList>
            <person name="Eriksson T."/>
            <person name="Andere A."/>
            <person name="Kelstrup H."/>
            <person name="Emery V."/>
            <person name="Picard C."/>
        </authorList>
    </citation>
    <scope>NUCLEOTIDE SEQUENCE</scope>
    <source>
        <strain evidence="5">Stoneville</strain>
        <tissue evidence="5">Whole head</tissue>
    </source>
</reference>
<name>A0A8J6HCG2_TENMO</name>
<organism evidence="5 6">
    <name type="scientific">Tenebrio molitor</name>
    <name type="common">Yellow mealworm beetle</name>
    <dbReference type="NCBI Taxonomy" id="7067"/>
    <lineage>
        <taxon>Eukaryota</taxon>
        <taxon>Metazoa</taxon>
        <taxon>Ecdysozoa</taxon>
        <taxon>Arthropoda</taxon>
        <taxon>Hexapoda</taxon>
        <taxon>Insecta</taxon>
        <taxon>Pterygota</taxon>
        <taxon>Neoptera</taxon>
        <taxon>Endopterygota</taxon>
        <taxon>Coleoptera</taxon>
        <taxon>Polyphaga</taxon>
        <taxon>Cucujiformia</taxon>
        <taxon>Tenebrionidae</taxon>
        <taxon>Tenebrio</taxon>
    </lineage>
</organism>
<feature type="domain" description="Glucose-methanol-choline oxidoreductase N-terminal" evidence="3">
    <location>
        <begin position="745"/>
        <end position="768"/>
    </location>
</feature>
<evidence type="ECO:0000259" key="3">
    <source>
        <dbReference type="PROSITE" id="PS00623"/>
    </source>
</evidence>
<reference evidence="5" key="2">
    <citation type="submission" date="2021-08" db="EMBL/GenBank/DDBJ databases">
        <authorList>
            <person name="Eriksson T."/>
        </authorList>
    </citation>
    <scope>NUCLEOTIDE SEQUENCE</scope>
    <source>
        <strain evidence="5">Stoneville</strain>
        <tissue evidence="5">Whole head</tissue>
    </source>
</reference>
<proteinExistence type="inferred from homology"/>
<dbReference type="InterPro" id="IPR012132">
    <property type="entry name" value="GMC_OxRdtase"/>
</dbReference>
<dbReference type="Proteomes" id="UP000719412">
    <property type="component" value="Unassembled WGS sequence"/>
</dbReference>
<feature type="domain" description="Glucose-methanol-choline oxidoreductase N-terminal" evidence="3">
    <location>
        <begin position="135"/>
        <end position="158"/>
    </location>
</feature>
<keyword evidence="2" id="KW-0274">FAD</keyword>
<dbReference type="GO" id="GO:0050660">
    <property type="term" value="F:flavin adenine dinucleotide binding"/>
    <property type="evidence" value="ECO:0007669"/>
    <property type="project" value="InterPro"/>
</dbReference>
<dbReference type="InterPro" id="IPR000172">
    <property type="entry name" value="GMC_OxRdtase_N"/>
</dbReference>
<dbReference type="Pfam" id="PF05199">
    <property type="entry name" value="GMC_oxred_C"/>
    <property type="match status" value="3"/>
</dbReference>
<dbReference type="PROSITE" id="PS00623">
    <property type="entry name" value="GMC_OXRED_1"/>
    <property type="match status" value="3"/>
</dbReference>
<evidence type="ECO:0000313" key="6">
    <source>
        <dbReference type="Proteomes" id="UP000719412"/>
    </source>
</evidence>
<evidence type="ECO:0000259" key="4">
    <source>
        <dbReference type="PROSITE" id="PS00624"/>
    </source>
</evidence>
<dbReference type="Pfam" id="PF00732">
    <property type="entry name" value="GMC_oxred_N"/>
    <property type="match status" value="3"/>
</dbReference>
<comment type="caution">
    <text evidence="5">The sequence shown here is derived from an EMBL/GenBank/DDBJ whole genome shotgun (WGS) entry which is preliminary data.</text>
</comment>
<dbReference type="SUPFAM" id="SSF51905">
    <property type="entry name" value="FAD/NAD(P)-binding domain"/>
    <property type="match status" value="3"/>
</dbReference>
<evidence type="ECO:0000256" key="1">
    <source>
        <dbReference type="ARBA" id="ARBA00010790"/>
    </source>
</evidence>
<dbReference type="PROSITE" id="PS00624">
    <property type="entry name" value="GMC_OXRED_2"/>
    <property type="match status" value="3"/>
</dbReference>
<feature type="domain" description="Glucose-methanol-choline oxidoreductase N-terminal" evidence="4">
    <location>
        <begin position="311"/>
        <end position="325"/>
    </location>
</feature>
<dbReference type="InterPro" id="IPR007867">
    <property type="entry name" value="GMC_OxRtase_C"/>
</dbReference>
<accession>A0A8J6HCG2</accession>
<comment type="similarity">
    <text evidence="1 2">Belongs to the GMC oxidoreductase family.</text>
</comment>